<evidence type="ECO:0000313" key="7">
    <source>
        <dbReference type="Proteomes" id="UP000326903"/>
    </source>
</evidence>
<protein>
    <submittedName>
        <fullName evidence="6">RNA methyltransferase</fullName>
    </submittedName>
</protein>
<dbReference type="InterPro" id="IPR001537">
    <property type="entry name" value="SpoU_MeTrfase"/>
</dbReference>
<evidence type="ECO:0000313" key="6">
    <source>
        <dbReference type="EMBL" id="KAA9041288.1"/>
    </source>
</evidence>
<evidence type="ECO:0000256" key="3">
    <source>
        <dbReference type="ARBA" id="ARBA00022679"/>
    </source>
</evidence>
<dbReference type="InterPro" id="IPR053888">
    <property type="entry name" value="MRM3-like_sub_bind"/>
</dbReference>
<evidence type="ECO:0000256" key="2">
    <source>
        <dbReference type="ARBA" id="ARBA00022603"/>
    </source>
</evidence>
<dbReference type="AlphaFoldDB" id="A0A5J5IL62"/>
<dbReference type="GO" id="GO:0003723">
    <property type="term" value="F:RNA binding"/>
    <property type="evidence" value="ECO:0007669"/>
    <property type="project" value="InterPro"/>
</dbReference>
<feature type="domain" description="tRNA/rRNA methyltransferase SpoU type" evidence="4">
    <location>
        <begin position="108"/>
        <end position="243"/>
    </location>
</feature>
<dbReference type="PANTHER" id="PTHR43191:SF2">
    <property type="entry name" value="RRNA METHYLTRANSFERASE 3, MITOCHONDRIAL"/>
    <property type="match status" value="1"/>
</dbReference>
<dbReference type="InterPro" id="IPR051259">
    <property type="entry name" value="rRNA_Methyltransferase"/>
</dbReference>
<dbReference type="InterPro" id="IPR029064">
    <property type="entry name" value="Ribosomal_eL30-like_sf"/>
</dbReference>
<keyword evidence="7" id="KW-1185">Reference proteome</keyword>
<dbReference type="Pfam" id="PF00588">
    <property type="entry name" value="SpoU_methylase"/>
    <property type="match status" value="1"/>
</dbReference>
<keyword evidence="3 6" id="KW-0808">Transferase</keyword>
<evidence type="ECO:0000259" key="4">
    <source>
        <dbReference type="Pfam" id="PF00588"/>
    </source>
</evidence>
<proteinExistence type="inferred from homology"/>
<dbReference type="SUPFAM" id="SSF75217">
    <property type="entry name" value="alpha/beta knot"/>
    <property type="match status" value="1"/>
</dbReference>
<dbReference type="EMBL" id="VYQF01000001">
    <property type="protein sequence ID" value="KAA9041288.1"/>
    <property type="molecule type" value="Genomic_DNA"/>
</dbReference>
<accession>A0A5J5IL62</accession>
<organism evidence="6 7">
    <name type="scientific">Ginsengibacter hankyongi</name>
    <dbReference type="NCBI Taxonomy" id="2607284"/>
    <lineage>
        <taxon>Bacteria</taxon>
        <taxon>Pseudomonadati</taxon>
        <taxon>Bacteroidota</taxon>
        <taxon>Chitinophagia</taxon>
        <taxon>Chitinophagales</taxon>
        <taxon>Chitinophagaceae</taxon>
        <taxon>Ginsengibacter</taxon>
    </lineage>
</organism>
<dbReference type="Gene3D" id="3.30.1330.30">
    <property type="match status" value="1"/>
</dbReference>
<dbReference type="GO" id="GO:0008173">
    <property type="term" value="F:RNA methyltransferase activity"/>
    <property type="evidence" value="ECO:0007669"/>
    <property type="project" value="InterPro"/>
</dbReference>
<dbReference type="CDD" id="cd18109">
    <property type="entry name" value="SpoU-like_RNA-MTase"/>
    <property type="match status" value="1"/>
</dbReference>
<dbReference type="InterPro" id="IPR029026">
    <property type="entry name" value="tRNA_m1G_MTases_N"/>
</dbReference>
<dbReference type="Pfam" id="PF22435">
    <property type="entry name" value="MRM3-like_sub_bind"/>
    <property type="match status" value="1"/>
</dbReference>
<dbReference type="Gene3D" id="3.40.1280.10">
    <property type="match status" value="1"/>
</dbReference>
<comment type="similarity">
    <text evidence="1">Belongs to the class IV-like SAM-binding methyltransferase superfamily. RNA methyltransferase TrmH family.</text>
</comment>
<reference evidence="6 7" key="1">
    <citation type="submission" date="2019-09" db="EMBL/GenBank/DDBJ databases">
        <title>Draft genome sequence of Ginsengibacter sp. BR5-29.</title>
        <authorList>
            <person name="Im W.-T."/>
        </authorList>
    </citation>
    <scope>NUCLEOTIDE SEQUENCE [LARGE SCALE GENOMIC DNA]</scope>
    <source>
        <strain evidence="6 7">BR5-29</strain>
    </source>
</reference>
<feature type="domain" description="MRM3-like substrate binding" evidence="5">
    <location>
        <begin position="5"/>
        <end position="91"/>
    </location>
</feature>
<dbReference type="SUPFAM" id="SSF55315">
    <property type="entry name" value="L30e-like"/>
    <property type="match status" value="1"/>
</dbReference>
<keyword evidence="2 6" id="KW-0489">Methyltransferase</keyword>
<dbReference type="InterPro" id="IPR029028">
    <property type="entry name" value="Alpha/beta_knot_MTases"/>
</dbReference>
<name>A0A5J5IL62_9BACT</name>
<dbReference type="RefSeq" id="WP_150413377.1">
    <property type="nucleotide sequence ID" value="NZ_VYQF01000001.1"/>
</dbReference>
<comment type="caution">
    <text evidence="6">The sequence shown here is derived from an EMBL/GenBank/DDBJ whole genome shotgun (WGS) entry which is preliminary data.</text>
</comment>
<dbReference type="PANTHER" id="PTHR43191">
    <property type="entry name" value="RRNA METHYLTRANSFERASE 3"/>
    <property type="match status" value="1"/>
</dbReference>
<dbReference type="GO" id="GO:0006396">
    <property type="term" value="P:RNA processing"/>
    <property type="evidence" value="ECO:0007669"/>
    <property type="project" value="InterPro"/>
</dbReference>
<gene>
    <name evidence="6" type="ORF">FW778_04430</name>
</gene>
<dbReference type="Proteomes" id="UP000326903">
    <property type="component" value="Unassembled WGS sequence"/>
</dbReference>
<sequence>MLSKKIVKYIQSLSHKKFRDEENAFIAEGPKVVAEFLSGRNLNCKILCAYGDWLAANKNLLNNILPGNIYEIDEMSLQKISLLKTPNRVVAVFEKKLTKKLPRLENKLSLMLDDIQDPGNLGTIIRIADWFGIENIICSENCVDCYNPKVVQSTMGSLVRVDVWYTSLLSFIDEHKNISVYAAALSGISLNDCKKIKAGIILIGNESTGIKEELLNKATQKITIPKYGHAESLNAAVATGIILAQVKL</sequence>
<dbReference type="GO" id="GO:0032259">
    <property type="term" value="P:methylation"/>
    <property type="evidence" value="ECO:0007669"/>
    <property type="project" value="UniProtKB-KW"/>
</dbReference>
<evidence type="ECO:0000256" key="1">
    <source>
        <dbReference type="ARBA" id="ARBA00007228"/>
    </source>
</evidence>
<evidence type="ECO:0000259" key="5">
    <source>
        <dbReference type="Pfam" id="PF22435"/>
    </source>
</evidence>